<dbReference type="GO" id="GO:0044781">
    <property type="term" value="P:bacterial-type flagellum organization"/>
    <property type="evidence" value="ECO:0007669"/>
    <property type="project" value="UniProtKB-UniRule"/>
</dbReference>
<organism evidence="4 5">
    <name type="scientific">Clostridium tertium</name>
    <dbReference type="NCBI Taxonomy" id="1559"/>
    <lineage>
        <taxon>Bacteria</taxon>
        <taxon>Bacillati</taxon>
        <taxon>Bacillota</taxon>
        <taxon>Clostridia</taxon>
        <taxon>Eubacteriales</taxon>
        <taxon>Clostridiaceae</taxon>
        <taxon>Clostridium</taxon>
    </lineage>
</organism>
<comment type="caution">
    <text evidence="4">The sequence shown here is derived from an EMBL/GenBank/DDBJ whole genome shotgun (WGS) entry which is preliminary data.</text>
</comment>
<protein>
    <recommendedName>
        <fullName evidence="3">Basal-body rod modification protein FlgD</fullName>
    </recommendedName>
</protein>
<name>A0A9X3XME8_9CLOT</name>
<dbReference type="RefSeq" id="WP_008678054.1">
    <property type="nucleotide sequence ID" value="NZ_CABKOG010000003.1"/>
</dbReference>
<dbReference type="EMBL" id="JAMRYU010000012">
    <property type="protein sequence ID" value="MDC4240971.1"/>
    <property type="molecule type" value="Genomic_DNA"/>
</dbReference>
<dbReference type="Proteomes" id="UP001141183">
    <property type="component" value="Unassembled WGS sequence"/>
</dbReference>
<sequence length="232" mass="25385">MSNVINSYTGARATDRGTQIVKPGQDMDKNAFLTILSAELSNMDPMGNNDSTQYVTQMAQFASMEQMTNLNTTMSSYAHNSMVGKGVTLKSVDSEGKPYTGIVKSVTSTSAKTTISVEVNENGNNIYKDFDITDVLTVLDVPDYSLPSINNINGNMSFLVASSFIGKHVELSEKASNENNITGEVLGVLKDQGIVKVRVKLHDSDEIQEFTYDKIIKASNSKEEIKSEENQE</sequence>
<accession>A0A9X3XME8</accession>
<keyword evidence="4" id="KW-0282">Flagellum</keyword>
<proteinExistence type="inferred from homology"/>
<comment type="function">
    <text evidence="3">Required for flagellar hook formation. May act as a scaffolding protein.</text>
</comment>
<keyword evidence="4" id="KW-0969">Cilium</keyword>
<dbReference type="AlphaFoldDB" id="A0A9X3XME8"/>
<dbReference type="InterPro" id="IPR005648">
    <property type="entry name" value="FlgD"/>
</dbReference>
<keyword evidence="5" id="KW-1185">Reference proteome</keyword>
<evidence type="ECO:0000256" key="2">
    <source>
        <dbReference type="ARBA" id="ARBA00022795"/>
    </source>
</evidence>
<evidence type="ECO:0000256" key="3">
    <source>
        <dbReference type="RuleBase" id="RU362076"/>
    </source>
</evidence>
<evidence type="ECO:0000313" key="5">
    <source>
        <dbReference type="Proteomes" id="UP001141183"/>
    </source>
</evidence>
<gene>
    <name evidence="4" type="ORF">NE398_12460</name>
</gene>
<reference evidence="4" key="1">
    <citation type="submission" date="2022-05" db="EMBL/GenBank/DDBJ databases">
        <title>Draft genome sequence of Clostridium tertium strain CP3 isolated from Peru.</title>
        <authorList>
            <person name="Hurtado R."/>
            <person name="Lima L."/>
            <person name="Sousa T."/>
            <person name="Jaiswal A.K."/>
            <person name="Tiwari S."/>
            <person name="Maturrano L."/>
            <person name="Brenig B."/>
            <person name="Azevedo V."/>
        </authorList>
    </citation>
    <scope>NUCLEOTIDE SEQUENCE</scope>
    <source>
        <strain evidence="4">CP3</strain>
    </source>
</reference>
<evidence type="ECO:0000313" key="4">
    <source>
        <dbReference type="EMBL" id="MDC4240971.1"/>
    </source>
</evidence>
<keyword evidence="4" id="KW-0966">Cell projection</keyword>
<keyword evidence="2 3" id="KW-1005">Bacterial flagellum biogenesis</keyword>
<dbReference type="Pfam" id="PF03963">
    <property type="entry name" value="FlgD"/>
    <property type="match status" value="1"/>
</dbReference>
<comment type="similarity">
    <text evidence="1 3">Belongs to the FlgD family.</text>
</comment>
<evidence type="ECO:0000256" key="1">
    <source>
        <dbReference type="ARBA" id="ARBA00010577"/>
    </source>
</evidence>